<dbReference type="Pfam" id="PF02541">
    <property type="entry name" value="Ppx-GppA"/>
    <property type="match status" value="1"/>
</dbReference>
<dbReference type="EC" id="3.6.1.11" evidence="3"/>
<feature type="domain" description="Ppx/GppA phosphatase N-terminal" evidence="2">
    <location>
        <begin position="90"/>
        <end position="388"/>
    </location>
</feature>
<protein>
    <submittedName>
        <fullName evidence="3">Exopolyphosphatase</fullName>
        <ecNumber evidence="3">3.6.1.11</ecNumber>
    </submittedName>
</protein>
<dbReference type="PANTHER" id="PTHR30005">
    <property type="entry name" value="EXOPOLYPHOSPHATASE"/>
    <property type="match status" value="1"/>
</dbReference>
<proteinExistence type="predicted"/>
<dbReference type="SUPFAM" id="SSF53067">
    <property type="entry name" value="Actin-like ATPase domain"/>
    <property type="match status" value="2"/>
</dbReference>
<keyword evidence="3" id="KW-0378">Hydrolase</keyword>
<dbReference type="InterPro" id="IPR003695">
    <property type="entry name" value="Ppx_GppA_N"/>
</dbReference>
<feature type="region of interest" description="Disordered" evidence="1">
    <location>
        <begin position="37"/>
        <end position="73"/>
    </location>
</feature>
<evidence type="ECO:0000259" key="2">
    <source>
        <dbReference type="Pfam" id="PF02541"/>
    </source>
</evidence>
<dbReference type="AlphaFoldDB" id="A0A3B0RS16"/>
<accession>A0A3B0RS16</accession>
<dbReference type="Gene3D" id="3.30.420.150">
    <property type="entry name" value="Exopolyphosphatase. Domain 2"/>
    <property type="match status" value="1"/>
</dbReference>
<dbReference type="Gene3D" id="3.30.420.40">
    <property type="match status" value="1"/>
</dbReference>
<sequence length="397" mass="43051">MFSGGNPRKNQILKSGRCVFAFPCRAESVNTERQIGHGGLKGAVKGNPGRKGVRGRFGNRPKRRKFNGQRHPGPLYGALDLGTNNCRLLIATPTETGFEVVDAFSRIVRLGEGAGARRSLADDAMDRTVSALRVCANKLKWHGVTRHRLIATEACRIAENGPRFLQRVKDEIGLDLEMIDRATEAQLAVSGASPLICPEATKVLVFDIGGGSTELAWLDVTDGEPKIEAWTSIPAGVVTVAEEFGGIHVDEKVFAAMRAKIRPVMEEFSRETRHFCKNSDGSSGPCHLLGTSGTVTTICGIHLQLPRYDRSQVDGCWLGGDDMGEVTAQLLAMSHKERAASPCIGDQRADLVMAGCAIFEEIRAIWPSDRIRVADRGLREGILTSLMKEDGHNGANP</sequence>
<dbReference type="InterPro" id="IPR050273">
    <property type="entry name" value="GppA/Ppx_hydrolase"/>
</dbReference>
<evidence type="ECO:0000313" key="3">
    <source>
        <dbReference type="EMBL" id="VAV96240.1"/>
    </source>
</evidence>
<evidence type="ECO:0000256" key="1">
    <source>
        <dbReference type="SAM" id="MobiDB-lite"/>
    </source>
</evidence>
<dbReference type="InterPro" id="IPR043129">
    <property type="entry name" value="ATPase_NBD"/>
</dbReference>
<feature type="compositionally biased region" description="Basic residues" evidence="1">
    <location>
        <begin position="51"/>
        <end position="68"/>
    </location>
</feature>
<name>A0A3B0RS16_9ZZZZ</name>
<gene>
    <name evidence="3" type="ORF">MNBD_ALPHA08-701</name>
</gene>
<organism evidence="3">
    <name type="scientific">hydrothermal vent metagenome</name>
    <dbReference type="NCBI Taxonomy" id="652676"/>
    <lineage>
        <taxon>unclassified sequences</taxon>
        <taxon>metagenomes</taxon>
        <taxon>ecological metagenomes</taxon>
    </lineage>
</organism>
<dbReference type="GO" id="GO:0004309">
    <property type="term" value="F:exopolyphosphatase activity"/>
    <property type="evidence" value="ECO:0007669"/>
    <property type="project" value="UniProtKB-EC"/>
</dbReference>
<reference evidence="3" key="1">
    <citation type="submission" date="2018-06" db="EMBL/GenBank/DDBJ databases">
        <authorList>
            <person name="Zhirakovskaya E."/>
        </authorList>
    </citation>
    <scope>NUCLEOTIDE SEQUENCE</scope>
</reference>
<dbReference type="CDD" id="cd24054">
    <property type="entry name" value="ASKHA_NBD_AaPPX-GppA_MtPPX2-like"/>
    <property type="match status" value="1"/>
</dbReference>
<dbReference type="PANTHER" id="PTHR30005:SF0">
    <property type="entry name" value="RETROGRADE REGULATION PROTEIN 2"/>
    <property type="match status" value="1"/>
</dbReference>
<dbReference type="EMBL" id="UOEC01000132">
    <property type="protein sequence ID" value="VAV96240.1"/>
    <property type="molecule type" value="Genomic_DNA"/>
</dbReference>